<accession>A0A2S5T036</accession>
<name>A0A2S5T036_9BURK</name>
<dbReference type="Pfam" id="PF14344">
    <property type="entry name" value="DUF4397"/>
    <property type="match status" value="1"/>
</dbReference>
<evidence type="ECO:0000313" key="3">
    <source>
        <dbReference type="Proteomes" id="UP000239406"/>
    </source>
</evidence>
<comment type="caution">
    <text evidence="2">The sequence shown here is derived from an EMBL/GenBank/DDBJ whole genome shotgun (WGS) entry which is preliminary data.</text>
</comment>
<evidence type="ECO:0000259" key="1">
    <source>
        <dbReference type="Pfam" id="PF14344"/>
    </source>
</evidence>
<dbReference type="InterPro" id="IPR025510">
    <property type="entry name" value="DUF4397"/>
</dbReference>
<gene>
    <name evidence="2" type="ORF">C1702_17640</name>
</gene>
<protein>
    <recommendedName>
        <fullName evidence="1">DUF4397 domain-containing protein</fullName>
    </recommendedName>
</protein>
<dbReference type="RefSeq" id="WP_104359026.1">
    <property type="nucleotide sequence ID" value="NZ_CP064338.1"/>
</dbReference>
<evidence type="ECO:0000313" key="2">
    <source>
        <dbReference type="EMBL" id="PPE68330.1"/>
    </source>
</evidence>
<keyword evidence="3" id="KW-1185">Reference proteome</keyword>
<dbReference type="AlphaFoldDB" id="A0A2S5T036"/>
<dbReference type="Proteomes" id="UP000239406">
    <property type="component" value="Unassembled WGS sequence"/>
</dbReference>
<organism evidence="2 3">
    <name type="scientific">Caldimonas thermodepolymerans</name>
    <dbReference type="NCBI Taxonomy" id="215580"/>
    <lineage>
        <taxon>Bacteria</taxon>
        <taxon>Pseudomonadati</taxon>
        <taxon>Pseudomonadota</taxon>
        <taxon>Betaproteobacteria</taxon>
        <taxon>Burkholderiales</taxon>
        <taxon>Sphaerotilaceae</taxon>
        <taxon>Caldimonas</taxon>
    </lineage>
</organism>
<reference evidence="2 3" key="1">
    <citation type="submission" date="2018-02" db="EMBL/GenBank/DDBJ databases">
        <title>Reclassifiation of [Polyangium] brachysporum DSM 7029 as Guopingzhaonella breviflexa gen. nov., sp. nov., a member of the family Comamonadaceae.</title>
        <authorList>
            <person name="Tang B."/>
        </authorList>
    </citation>
    <scope>NUCLEOTIDE SEQUENCE [LARGE SCALE GENOMIC DNA]</scope>
    <source>
        <strain evidence="2 3">DSM 15344</strain>
    </source>
</reference>
<sequence>MSEKQRSGVRCGITRRQWTLSALGLAGAAVLPACGGGSGDDDDDLPRLRFVNGTLNYRAVNVYLGSTRVLSGLENGGRISQIRTLDQGRRTVRMVNTNAMGEVSATYDFEPGTWTTALAYGPSTAKMLFIEENSDEAPSGRSHLRVFHADSSLGAVDVYVTASGVTDLRDEDPIVSGLGYDSDAAMDDPVVVNSGACRIQFTLADDKTVRYRSEPITLPSRSNVTLVIVPDNGDHTVVALPERHNGNRLTNEL</sequence>
<dbReference type="EMBL" id="PSNY01000032">
    <property type="protein sequence ID" value="PPE68330.1"/>
    <property type="molecule type" value="Genomic_DNA"/>
</dbReference>
<proteinExistence type="predicted"/>
<feature type="domain" description="DUF4397" evidence="1">
    <location>
        <begin position="47"/>
        <end position="159"/>
    </location>
</feature>